<organism evidence="2 3">
    <name type="scientific">Candidatus Scalindua rubra</name>
    <dbReference type="NCBI Taxonomy" id="1872076"/>
    <lineage>
        <taxon>Bacteria</taxon>
        <taxon>Pseudomonadati</taxon>
        <taxon>Planctomycetota</taxon>
        <taxon>Candidatus Brocadiia</taxon>
        <taxon>Candidatus Brocadiales</taxon>
        <taxon>Candidatus Scalinduaceae</taxon>
        <taxon>Candidatus Scalindua</taxon>
    </lineage>
</organism>
<dbReference type="InterPro" id="IPR035093">
    <property type="entry name" value="RelE/ParE_toxin_dom_sf"/>
</dbReference>
<evidence type="ECO:0000256" key="1">
    <source>
        <dbReference type="ARBA" id="ARBA00022649"/>
    </source>
</evidence>
<sequence>MKIHIKKSARKELMKLPDNILIKTFKTILSLSDNPYPGGFDKVEGKDNQLRLWIDKNYRILYGINSNKDRLDIVAIRHKSEKIYK</sequence>
<dbReference type="Gene3D" id="3.30.2310.20">
    <property type="entry name" value="RelE-like"/>
    <property type="match status" value="1"/>
</dbReference>
<gene>
    <name evidence="2" type="ORF">SCARUB_01485</name>
</gene>
<dbReference type="EMBL" id="MAYW01000030">
    <property type="protein sequence ID" value="ODS33376.1"/>
    <property type="molecule type" value="Genomic_DNA"/>
</dbReference>
<dbReference type="InterPro" id="IPR007712">
    <property type="entry name" value="RelE/ParE_toxin"/>
</dbReference>
<dbReference type="SUPFAM" id="SSF143011">
    <property type="entry name" value="RelE-like"/>
    <property type="match status" value="1"/>
</dbReference>
<dbReference type="Pfam" id="PF05016">
    <property type="entry name" value="ParE_toxin"/>
    <property type="match status" value="1"/>
</dbReference>
<name>A0A1E3XCL7_9BACT</name>
<protein>
    <recommendedName>
        <fullName evidence="4">Plasmid stabilization system protein</fullName>
    </recommendedName>
</protein>
<dbReference type="Proteomes" id="UP000094056">
    <property type="component" value="Unassembled WGS sequence"/>
</dbReference>
<reference evidence="2 3" key="1">
    <citation type="submission" date="2016-07" db="EMBL/GenBank/DDBJ databases">
        <title>Draft genome of Scalindua rubra, obtained from a brine-seawater interface in the Red Sea, sheds light on salt adaptation in anammox bacteria.</title>
        <authorList>
            <person name="Speth D.R."/>
            <person name="Lagkouvardos I."/>
            <person name="Wang Y."/>
            <person name="Qian P.-Y."/>
            <person name="Dutilh B.E."/>
            <person name="Jetten M.S."/>
        </authorList>
    </citation>
    <scope>NUCLEOTIDE SEQUENCE [LARGE SCALE GENOMIC DNA]</scope>
    <source>
        <strain evidence="2">BSI-1</strain>
    </source>
</reference>
<comment type="caution">
    <text evidence="2">The sequence shown here is derived from an EMBL/GenBank/DDBJ whole genome shotgun (WGS) entry which is preliminary data.</text>
</comment>
<evidence type="ECO:0008006" key="4">
    <source>
        <dbReference type="Google" id="ProtNLM"/>
    </source>
</evidence>
<keyword evidence="1" id="KW-1277">Toxin-antitoxin system</keyword>
<proteinExistence type="predicted"/>
<accession>A0A1E3XCL7</accession>
<dbReference type="AlphaFoldDB" id="A0A1E3XCL7"/>
<evidence type="ECO:0000313" key="2">
    <source>
        <dbReference type="EMBL" id="ODS33376.1"/>
    </source>
</evidence>
<evidence type="ECO:0000313" key="3">
    <source>
        <dbReference type="Proteomes" id="UP000094056"/>
    </source>
</evidence>